<sequence>MNPVLKTANEAINRMTRDLVKRQQPDGTWHFCFENGTVIDALSIILFRSLDLDNEPLIRELHDRILAAQQPEGCWRWYADESEGNLAASIEAYFALLYSGYSQTTDEPLERAKRYILSRGGAGNSSSILTKTLLSVTGQQKWPLSVKTIPLEVLLLPASFPISLFDFSGYSRIHLIPLLIMADRDFTVQTPQTPDLSELYTNRDIGSEPPPEEHRKLLDPIKSGLGKLAAPGHYLHEAATEQAKRFMLQRIEADGTLYSYASSTILMVWALLALGYDKRDPIITRAVDGIINMRYTADDGHTTLQNSPSTVWDTALLAYALQEAGLPANHAAIRRAAGYLRSKQQHKLADWSVHNPNPVPGGWGFSNNNSMVPDVDDTTAALRAICRLARTDDSFRDPWNRGLNWVISMQNKDGGWPAFEKNTDKEMLTWLAIEGAKAAATDPSEADLTGRTLEYFGSFAGLNIKHKFIKRGADWLIDHQEKDGSWYGRWGVCYIYGTWAALTGLSAVGIPADHDAVTKAVRWLHDVQNPDGGWGESCRSDVVKRFVPLGQSTPSQTAWALDALIAVSPETTPEIERGILRLAAFLKHDSDRDTAHDNITDHATDRDTASDAAALHDSLYSYPTGAGLPGNFYTNYHSYRHIWPLLAFSHYRQKYPS</sequence>
<name>A0ABQ1GCA1_9BACL</name>
<organism evidence="7 8">
    <name type="scientific">Paenibacillus physcomitrellae</name>
    <dbReference type="NCBI Taxonomy" id="1619311"/>
    <lineage>
        <taxon>Bacteria</taxon>
        <taxon>Bacillati</taxon>
        <taxon>Bacillota</taxon>
        <taxon>Bacilli</taxon>
        <taxon>Bacillales</taxon>
        <taxon>Paenibacillaceae</taxon>
        <taxon>Paenibacillus</taxon>
    </lineage>
</organism>
<dbReference type="InterPro" id="IPR002365">
    <property type="entry name" value="Terpene_synthase_CS"/>
</dbReference>
<feature type="domain" description="Squalene cyclase C-terminal" evidence="5">
    <location>
        <begin position="309"/>
        <end position="591"/>
    </location>
</feature>
<dbReference type="SUPFAM" id="SSF48239">
    <property type="entry name" value="Terpenoid cyclases/Protein prenyltransferases"/>
    <property type="match status" value="2"/>
</dbReference>
<dbReference type="Pfam" id="PF13243">
    <property type="entry name" value="SQHop_cyclase_C"/>
    <property type="match status" value="1"/>
</dbReference>
<protein>
    <submittedName>
        <fullName evidence="7">Squalene--hopene cyclase</fullName>
    </submittedName>
</protein>
<evidence type="ECO:0000256" key="1">
    <source>
        <dbReference type="ARBA" id="ARBA00004999"/>
    </source>
</evidence>
<evidence type="ECO:0000259" key="6">
    <source>
        <dbReference type="Pfam" id="PF13249"/>
    </source>
</evidence>
<dbReference type="InterPro" id="IPR032697">
    <property type="entry name" value="SQ_cyclase_N"/>
</dbReference>
<comment type="pathway">
    <text evidence="1">Secondary metabolite biosynthesis; hopanoid biosynthesis.</text>
</comment>
<keyword evidence="8" id="KW-1185">Reference proteome</keyword>
<keyword evidence="3" id="KW-0677">Repeat</keyword>
<evidence type="ECO:0000256" key="3">
    <source>
        <dbReference type="ARBA" id="ARBA00022737"/>
    </source>
</evidence>
<proteinExistence type="inferred from homology"/>
<gene>
    <name evidence="7" type="ORF">GCM10010917_27730</name>
</gene>
<evidence type="ECO:0000259" key="5">
    <source>
        <dbReference type="Pfam" id="PF13243"/>
    </source>
</evidence>
<dbReference type="Proteomes" id="UP000609323">
    <property type="component" value="Unassembled WGS sequence"/>
</dbReference>
<dbReference type="Pfam" id="PF13249">
    <property type="entry name" value="SQHop_cyclase_N"/>
    <property type="match status" value="1"/>
</dbReference>
<dbReference type="SFLD" id="SFLDG01016">
    <property type="entry name" value="Prenyltransferase_Like_2"/>
    <property type="match status" value="1"/>
</dbReference>
<dbReference type="EMBL" id="BMHF01000009">
    <property type="protein sequence ID" value="GGA40928.1"/>
    <property type="molecule type" value="Genomic_DNA"/>
</dbReference>
<evidence type="ECO:0000256" key="2">
    <source>
        <dbReference type="ARBA" id="ARBA00009755"/>
    </source>
</evidence>
<dbReference type="PANTHER" id="PTHR11764">
    <property type="entry name" value="TERPENE CYCLASE/MUTASE FAMILY MEMBER"/>
    <property type="match status" value="1"/>
</dbReference>
<dbReference type="PROSITE" id="PS01074">
    <property type="entry name" value="TERPENE_SYNTHASES"/>
    <property type="match status" value="1"/>
</dbReference>
<comment type="similarity">
    <text evidence="2">Belongs to the terpene cyclase/mutase family.</text>
</comment>
<reference evidence="8" key="1">
    <citation type="journal article" date="2019" name="Int. J. Syst. Evol. Microbiol.">
        <title>The Global Catalogue of Microorganisms (GCM) 10K type strain sequencing project: providing services to taxonomists for standard genome sequencing and annotation.</title>
        <authorList>
            <consortium name="The Broad Institute Genomics Platform"/>
            <consortium name="The Broad Institute Genome Sequencing Center for Infectious Disease"/>
            <person name="Wu L."/>
            <person name="Ma J."/>
        </authorList>
    </citation>
    <scope>NUCLEOTIDE SEQUENCE [LARGE SCALE GENOMIC DNA]</scope>
    <source>
        <strain evidence="8">CGMCC 1.15044</strain>
    </source>
</reference>
<evidence type="ECO:0000313" key="7">
    <source>
        <dbReference type="EMBL" id="GGA40928.1"/>
    </source>
</evidence>
<keyword evidence="4" id="KW-0413">Isomerase</keyword>
<evidence type="ECO:0000313" key="8">
    <source>
        <dbReference type="Proteomes" id="UP000609323"/>
    </source>
</evidence>
<dbReference type="InterPro" id="IPR008930">
    <property type="entry name" value="Terpenoid_cyclase/PrenylTrfase"/>
</dbReference>
<evidence type="ECO:0000256" key="4">
    <source>
        <dbReference type="ARBA" id="ARBA00023235"/>
    </source>
</evidence>
<dbReference type="InterPro" id="IPR032696">
    <property type="entry name" value="SQ_cyclase_C"/>
</dbReference>
<dbReference type="InterPro" id="IPR018333">
    <property type="entry name" value="Squalene_cyclase"/>
</dbReference>
<accession>A0ABQ1GCA1</accession>
<dbReference type="NCBIfam" id="TIGR01787">
    <property type="entry name" value="squalene_cyclas"/>
    <property type="match status" value="1"/>
</dbReference>
<comment type="caution">
    <text evidence="7">The sequence shown here is derived from an EMBL/GenBank/DDBJ whole genome shotgun (WGS) entry which is preliminary data.</text>
</comment>
<feature type="domain" description="Squalene cyclase N-terminal" evidence="6">
    <location>
        <begin position="12"/>
        <end position="296"/>
    </location>
</feature>
<dbReference type="PANTHER" id="PTHR11764:SF20">
    <property type="entry name" value="LANOSTEROL SYNTHASE"/>
    <property type="match status" value="1"/>
</dbReference>
<dbReference type="Gene3D" id="1.50.10.20">
    <property type="match status" value="2"/>
</dbReference>
<dbReference type="RefSeq" id="WP_094093787.1">
    <property type="nucleotide sequence ID" value="NZ_BMHF01000009.1"/>
</dbReference>